<organism evidence="8 9">
    <name type="scientific">Punica granatum</name>
    <name type="common">Pomegranate</name>
    <dbReference type="NCBI Taxonomy" id="22663"/>
    <lineage>
        <taxon>Eukaryota</taxon>
        <taxon>Viridiplantae</taxon>
        <taxon>Streptophyta</taxon>
        <taxon>Embryophyta</taxon>
        <taxon>Tracheophyta</taxon>
        <taxon>Spermatophyta</taxon>
        <taxon>Magnoliopsida</taxon>
        <taxon>eudicotyledons</taxon>
        <taxon>Gunneridae</taxon>
        <taxon>Pentapetalae</taxon>
        <taxon>rosids</taxon>
        <taxon>malvids</taxon>
        <taxon>Myrtales</taxon>
        <taxon>Lythraceae</taxon>
        <taxon>Punica</taxon>
    </lineage>
</organism>
<dbReference type="InterPro" id="IPR011598">
    <property type="entry name" value="bHLH_dom"/>
</dbReference>
<reference evidence="9" key="2">
    <citation type="submission" date="2025-08" db="UniProtKB">
        <authorList>
            <consortium name="RefSeq"/>
        </authorList>
    </citation>
    <scope>IDENTIFICATION</scope>
    <source>
        <tissue evidence="9">Leaf</tissue>
    </source>
</reference>
<dbReference type="PROSITE" id="PS50888">
    <property type="entry name" value="BHLH"/>
    <property type="match status" value="1"/>
</dbReference>
<evidence type="ECO:0000256" key="5">
    <source>
        <dbReference type="ARBA" id="ARBA00023242"/>
    </source>
</evidence>
<dbReference type="GO" id="GO:0003700">
    <property type="term" value="F:DNA-binding transcription factor activity"/>
    <property type="evidence" value="ECO:0007669"/>
    <property type="project" value="InterPro"/>
</dbReference>
<evidence type="ECO:0000256" key="6">
    <source>
        <dbReference type="SAM" id="MobiDB-lite"/>
    </source>
</evidence>
<dbReference type="GO" id="GO:0005634">
    <property type="term" value="C:nucleus"/>
    <property type="evidence" value="ECO:0007669"/>
    <property type="project" value="UniProtKB-SubCell"/>
</dbReference>
<dbReference type="Proteomes" id="UP000515151">
    <property type="component" value="Chromosome 3"/>
</dbReference>
<dbReference type="PANTHER" id="PTHR45914:SF12">
    <property type="entry name" value="TRANSCRIPTION FACTOR BHLH87"/>
    <property type="match status" value="1"/>
</dbReference>
<protein>
    <submittedName>
        <fullName evidence="9">Transcription factor bHLH87 isoform X1</fullName>
    </submittedName>
</protein>
<keyword evidence="5" id="KW-0539">Nucleus</keyword>
<reference evidence="8" key="1">
    <citation type="journal article" date="2020" name="Plant Biotechnol. J.">
        <title>The pomegranate (Punica granatum L.) draft genome dissects genetic divergence between soft- and hard-seeded cultivars.</title>
        <authorList>
            <person name="Luo X."/>
            <person name="Li H."/>
            <person name="Wu Z."/>
            <person name="Yao W."/>
            <person name="Zhao P."/>
            <person name="Cao D."/>
            <person name="Yu H."/>
            <person name="Li K."/>
            <person name="Poudel K."/>
            <person name="Zhao D."/>
            <person name="Zhang F."/>
            <person name="Xia X."/>
            <person name="Chen L."/>
            <person name="Wang Q."/>
            <person name="Jing D."/>
            <person name="Cao S."/>
        </authorList>
    </citation>
    <scope>NUCLEOTIDE SEQUENCE [LARGE SCALE GENOMIC DNA]</scope>
    <source>
        <strain evidence="8">cv. Tunisia</strain>
    </source>
</reference>
<evidence type="ECO:0000256" key="1">
    <source>
        <dbReference type="ARBA" id="ARBA00004123"/>
    </source>
</evidence>
<name>A0A6P8CU13_PUNGR</name>
<dbReference type="InterPro" id="IPR036638">
    <property type="entry name" value="HLH_DNA-bd_sf"/>
</dbReference>
<keyword evidence="3" id="KW-0238">DNA-binding</keyword>
<dbReference type="OrthoDB" id="2017571at2759"/>
<evidence type="ECO:0000313" key="8">
    <source>
        <dbReference type="Proteomes" id="UP000515151"/>
    </source>
</evidence>
<proteinExistence type="predicted"/>
<feature type="compositionally biased region" description="Polar residues" evidence="6">
    <location>
        <begin position="195"/>
        <end position="207"/>
    </location>
</feature>
<dbReference type="PANTHER" id="PTHR45914">
    <property type="entry name" value="TRANSCRIPTION FACTOR HEC3-RELATED"/>
    <property type="match status" value="1"/>
</dbReference>
<dbReference type="SMART" id="SM00353">
    <property type="entry name" value="HLH"/>
    <property type="match status" value="1"/>
</dbReference>
<dbReference type="Gene3D" id="4.10.280.10">
    <property type="entry name" value="Helix-loop-helix DNA-binding domain"/>
    <property type="match status" value="1"/>
</dbReference>
<evidence type="ECO:0000259" key="7">
    <source>
        <dbReference type="PROSITE" id="PS50888"/>
    </source>
</evidence>
<dbReference type="FunFam" id="4.10.280.10:FF:000053">
    <property type="entry name" value="BHLH transcription factor"/>
    <property type="match status" value="1"/>
</dbReference>
<feature type="domain" description="BHLH" evidence="7">
    <location>
        <begin position="318"/>
        <end position="367"/>
    </location>
</feature>
<dbReference type="GeneID" id="116198797"/>
<feature type="compositionally biased region" description="Polar residues" evidence="6">
    <location>
        <begin position="251"/>
        <end position="277"/>
    </location>
</feature>
<dbReference type="SUPFAM" id="SSF47459">
    <property type="entry name" value="HLH, helix-loop-helix DNA-binding domain"/>
    <property type="match status" value="1"/>
</dbReference>
<dbReference type="InterPro" id="IPR045843">
    <property type="entry name" value="IND-like"/>
</dbReference>
<gene>
    <name evidence="9" type="primary">LOC116198797</name>
</gene>
<dbReference type="GO" id="GO:0046983">
    <property type="term" value="F:protein dimerization activity"/>
    <property type="evidence" value="ECO:0007669"/>
    <property type="project" value="InterPro"/>
</dbReference>
<dbReference type="Pfam" id="PF00010">
    <property type="entry name" value="HLH"/>
    <property type="match status" value="1"/>
</dbReference>
<feature type="region of interest" description="Disordered" evidence="6">
    <location>
        <begin position="195"/>
        <end position="279"/>
    </location>
</feature>
<evidence type="ECO:0000313" key="9">
    <source>
        <dbReference type="RefSeq" id="XP_031384896.1"/>
    </source>
</evidence>
<evidence type="ECO:0000256" key="4">
    <source>
        <dbReference type="ARBA" id="ARBA00023163"/>
    </source>
</evidence>
<evidence type="ECO:0000256" key="2">
    <source>
        <dbReference type="ARBA" id="ARBA00023015"/>
    </source>
</evidence>
<keyword evidence="2" id="KW-0805">Transcription regulation</keyword>
<dbReference type="GO" id="GO:0003677">
    <property type="term" value="F:DNA binding"/>
    <property type="evidence" value="ECO:0007669"/>
    <property type="project" value="UniProtKB-KW"/>
</dbReference>
<feature type="compositionally biased region" description="Basic and acidic residues" evidence="6">
    <location>
        <begin position="208"/>
        <end position="217"/>
    </location>
</feature>
<dbReference type="AlphaFoldDB" id="A0A6P8CU13"/>
<dbReference type="CDD" id="cd11454">
    <property type="entry name" value="bHLH_AtIND_like"/>
    <property type="match status" value="1"/>
</dbReference>
<accession>A0A6P8CU13</accession>
<comment type="subcellular location">
    <subcellularLocation>
        <location evidence="1">Nucleus</location>
    </subcellularLocation>
</comment>
<keyword evidence="8" id="KW-1185">Reference proteome</keyword>
<evidence type="ECO:0000256" key="3">
    <source>
        <dbReference type="ARBA" id="ARBA00023125"/>
    </source>
</evidence>
<keyword evidence="4" id="KW-0804">Transcription</keyword>
<dbReference type="RefSeq" id="XP_031384896.1">
    <property type="nucleotide sequence ID" value="XM_031529036.1"/>
</dbReference>
<sequence>MISISVFFIYSRILASKTRFSVQKSTSMECFVWDGLEVTECMPLWSDDTLGRHPSRYGPAPYDVIDSIPHQIDLQRAQASLIEYSNSARLVQSNNQVHCSVLIAPTSQSTHPILSSCMNLQPVGTPVAVGPADNGPNVANSSTKDSLDMFDCLFSATNGNTEGSVEECAMSSSMILRDVHSRSFWNFGSCGAISSGESENNSASLQDNKAKGKEGTNKRKNNVSEGGFRLISEVNPPKSKRVRSEKSRSENQNLAPSSSNISFQLYPLSSSPTSSIDQEPDQEAIAQMKEMIYRAAAFRPVNLGLEVVEKPKRKNVRISRDPQTVAARQRREKISERIRVLQRLVPGGTKMDTASMLDEAANYLKFLQSQIKQLENLEPKIDFSSTNCLPINNLIFSSLSFNHAFSSMQVHPFPLQQPDHSPKV</sequence>